<evidence type="ECO:0000313" key="1">
    <source>
        <dbReference type="EMBL" id="KZT27844.1"/>
    </source>
</evidence>
<keyword evidence="2" id="KW-1185">Reference proteome</keyword>
<gene>
    <name evidence="1" type="ORF">NEOLEDRAFT_65015</name>
</gene>
<accession>A0A165U9T9</accession>
<reference evidence="1 2" key="1">
    <citation type="journal article" date="2016" name="Mol. Biol. Evol.">
        <title>Comparative Genomics of Early-Diverging Mushroom-Forming Fungi Provides Insights into the Origins of Lignocellulose Decay Capabilities.</title>
        <authorList>
            <person name="Nagy L.G."/>
            <person name="Riley R."/>
            <person name="Tritt A."/>
            <person name="Adam C."/>
            <person name="Daum C."/>
            <person name="Floudas D."/>
            <person name="Sun H."/>
            <person name="Yadav J.S."/>
            <person name="Pangilinan J."/>
            <person name="Larsson K.H."/>
            <person name="Matsuura K."/>
            <person name="Barry K."/>
            <person name="Labutti K."/>
            <person name="Kuo R."/>
            <person name="Ohm R.A."/>
            <person name="Bhattacharya S.S."/>
            <person name="Shirouzu T."/>
            <person name="Yoshinaga Y."/>
            <person name="Martin F.M."/>
            <person name="Grigoriev I.V."/>
            <person name="Hibbett D.S."/>
        </authorList>
    </citation>
    <scope>NUCLEOTIDE SEQUENCE [LARGE SCALE GENOMIC DNA]</scope>
    <source>
        <strain evidence="1 2">HHB14362 ss-1</strain>
    </source>
</reference>
<organism evidence="1 2">
    <name type="scientific">Neolentinus lepideus HHB14362 ss-1</name>
    <dbReference type="NCBI Taxonomy" id="1314782"/>
    <lineage>
        <taxon>Eukaryota</taxon>
        <taxon>Fungi</taxon>
        <taxon>Dikarya</taxon>
        <taxon>Basidiomycota</taxon>
        <taxon>Agaricomycotina</taxon>
        <taxon>Agaricomycetes</taxon>
        <taxon>Gloeophyllales</taxon>
        <taxon>Gloeophyllaceae</taxon>
        <taxon>Neolentinus</taxon>
    </lineage>
</organism>
<sequence length="489" mass="55855">MTETSVYTWLQTVCNSDSLLSSVFTKLLYVVFLGVGTMSEPASRRWNYLWFPLLLSIKCEVETRIRARDCNTSLPPIYEQLLQLFIRSRIDCVSPAVQSKLLQYRHLVPMLKQYPILQPLSNSVEKLFSPWLLLQSRFRHEWSMYQYHHPIRRVVPMRELNTLCKSLLEWEMNNDDIVTMAREDPDIHELLLEFCGSAHSHTCELQDEIASSCRTCLLYNKLSCMEPRTLRIEVSIQNSRTCIGTAFGDELNSSLRIGRDGSSRTEGGVQYSLSTQDWPALRGSGGHAPEVCLTREGLIGDLASLRWLRLDEYSTRSSRYTPIVLSVDSDGLMQYVGSVVHHDVDGERISHDLLILDHDMKPDSLQVEGRDEDIDPEVYVLTIRTVPGHYIPPVYWVSKTHCLNCNQFHGDDYDQTRQYSIEGYDENGNEILTYPECRKPHLVEDGKIYSAVTLEELCISDGKFASGVSRVLSWYVPVLGPWAAPCSIG</sequence>
<proteinExistence type="predicted"/>
<dbReference type="EMBL" id="KV425560">
    <property type="protein sequence ID" value="KZT27844.1"/>
    <property type="molecule type" value="Genomic_DNA"/>
</dbReference>
<dbReference type="AlphaFoldDB" id="A0A165U9T9"/>
<name>A0A165U9T9_9AGAM</name>
<protein>
    <submittedName>
        <fullName evidence="1">Uncharacterized protein</fullName>
    </submittedName>
</protein>
<evidence type="ECO:0000313" key="2">
    <source>
        <dbReference type="Proteomes" id="UP000076761"/>
    </source>
</evidence>
<dbReference type="InParanoid" id="A0A165U9T9"/>
<dbReference type="Proteomes" id="UP000076761">
    <property type="component" value="Unassembled WGS sequence"/>
</dbReference>